<evidence type="ECO:0000313" key="3">
    <source>
        <dbReference type="Proteomes" id="UP000008237"/>
    </source>
</evidence>
<evidence type="ECO:0000313" key="2">
    <source>
        <dbReference type="EMBL" id="EFN88358.1"/>
    </source>
</evidence>
<protein>
    <recommendedName>
        <fullName evidence="1">Mos1 transposase HTH domain-containing protein</fullName>
    </recommendedName>
</protein>
<feature type="domain" description="Mos1 transposase HTH" evidence="1">
    <location>
        <begin position="2"/>
        <end position="42"/>
    </location>
</feature>
<dbReference type="AlphaFoldDB" id="E2B7I3"/>
<name>E2B7I3_HARSA</name>
<feature type="non-terminal residue" evidence="2">
    <location>
        <position position="1"/>
    </location>
</feature>
<dbReference type="Gene3D" id="1.10.10.1450">
    <property type="match status" value="1"/>
</dbReference>
<organism evidence="3">
    <name type="scientific">Harpegnathos saltator</name>
    <name type="common">Jerdon's jumping ant</name>
    <dbReference type="NCBI Taxonomy" id="610380"/>
    <lineage>
        <taxon>Eukaryota</taxon>
        <taxon>Metazoa</taxon>
        <taxon>Ecdysozoa</taxon>
        <taxon>Arthropoda</taxon>
        <taxon>Hexapoda</taxon>
        <taxon>Insecta</taxon>
        <taxon>Pterygota</taxon>
        <taxon>Neoptera</taxon>
        <taxon>Endopterygota</taxon>
        <taxon>Hymenoptera</taxon>
        <taxon>Apocrita</taxon>
        <taxon>Aculeata</taxon>
        <taxon>Formicoidea</taxon>
        <taxon>Formicidae</taxon>
        <taxon>Ponerinae</taxon>
        <taxon>Ponerini</taxon>
        <taxon>Harpegnathos</taxon>
    </lineage>
</organism>
<keyword evidence="3" id="KW-1185">Reference proteome</keyword>
<evidence type="ECO:0000259" key="1">
    <source>
        <dbReference type="Pfam" id="PF17906"/>
    </source>
</evidence>
<sequence length="42" mass="5004">QRVCLKFCVKNGIKCSEAFIEMLKKAFGDDIMSQPRVYEWYK</sequence>
<dbReference type="Pfam" id="PF17906">
    <property type="entry name" value="HTH_48"/>
    <property type="match status" value="1"/>
</dbReference>
<dbReference type="Proteomes" id="UP000008237">
    <property type="component" value="Unassembled WGS sequence"/>
</dbReference>
<accession>E2B7I3</accession>
<dbReference type="OrthoDB" id="10033972at2759"/>
<dbReference type="InParanoid" id="E2B7I3"/>
<dbReference type="EMBL" id="GL446181">
    <property type="protein sequence ID" value="EFN88358.1"/>
    <property type="molecule type" value="Genomic_DNA"/>
</dbReference>
<proteinExistence type="predicted"/>
<dbReference type="InterPro" id="IPR041426">
    <property type="entry name" value="Mos1_HTH"/>
</dbReference>
<reference evidence="2 3" key="1">
    <citation type="journal article" date="2010" name="Science">
        <title>Genomic comparison of the ants Camponotus floridanus and Harpegnathos saltator.</title>
        <authorList>
            <person name="Bonasio R."/>
            <person name="Zhang G."/>
            <person name="Ye C."/>
            <person name="Mutti N.S."/>
            <person name="Fang X."/>
            <person name="Qin N."/>
            <person name="Donahue G."/>
            <person name="Yang P."/>
            <person name="Li Q."/>
            <person name="Li C."/>
            <person name="Zhang P."/>
            <person name="Huang Z."/>
            <person name="Berger S.L."/>
            <person name="Reinberg D."/>
            <person name="Wang J."/>
            <person name="Liebig J."/>
        </authorList>
    </citation>
    <scope>NUCLEOTIDE SEQUENCE [LARGE SCALE GENOMIC DNA]</scope>
    <source>
        <strain evidence="2 3">R22 G/1</strain>
    </source>
</reference>
<feature type="non-terminal residue" evidence="2">
    <location>
        <position position="42"/>
    </location>
</feature>
<gene>
    <name evidence="2" type="ORF">EAI_02491</name>
</gene>